<comment type="subcellular location">
    <subcellularLocation>
        <location evidence="2">Membrane</location>
        <topology evidence="2">Multi-pass membrane protein</topology>
    </subcellularLocation>
</comment>
<keyword evidence="6" id="KW-0418">Kinase</keyword>
<reference evidence="10 11" key="1">
    <citation type="journal article" date="2020" name="Microb. Ecol.">
        <title>Ecogenomics of the Marine Benthic Filamentous Cyanobacterium Adonisia.</title>
        <authorList>
            <person name="Walter J.M."/>
            <person name="Coutinho F.H."/>
            <person name="Leomil L."/>
            <person name="Hargreaves P.I."/>
            <person name="Campeao M.E."/>
            <person name="Vieira V.V."/>
            <person name="Silva B.S."/>
            <person name="Fistarol G.O."/>
            <person name="Salomon P.S."/>
            <person name="Sawabe T."/>
            <person name="Mino S."/>
            <person name="Hosokawa M."/>
            <person name="Miyashita H."/>
            <person name="Maruyama F."/>
            <person name="van Verk M.C."/>
            <person name="Dutilh B.E."/>
            <person name="Thompson C.C."/>
            <person name="Thompson F.L."/>
        </authorList>
    </citation>
    <scope>NUCLEOTIDE SEQUENCE [LARGE SCALE GENOMIC DNA]</scope>
    <source>
        <strain evidence="10 11">CCMR0081</strain>
    </source>
</reference>
<dbReference type="GO" id="GO:0005886">
    <property type="term" value="C:plasma membrane"/>
    <property type="evidence" value="ECO:0007669"/>
    <property type="project" value="TreeGrafter"/>
</dbReference>
<keyword evidence="4" id="KW-0597">Phosphoprotein</keyword>
<dbReference type="CDD" id="cd06225">
    <property type="entry name" value="HAMP"/>
    <property type="match status" value="1"/>
</dbReference>
<evidence type="ECO:0000256" key="8">
    <source>
        <dbReference type="SAM" id="Phobius"/>
    </source>
</evidence>
<evidence type="ECO:0000256" key="6">
    <source>
        <dbReference type="ARBA" id="ARBA00022777"/>
    </source>
</evidence>
<keyword evidence="8" id="KW-0812">Transmembrane</keyword>
<organism evidence="10 11">
    <name type="scientific">Adonisia turfae CCMR0081</name>
    <dbReference type="NCBI Taxonomy" id="2292702"/>
    <lineage>
        <taxon>Bacteria</taxon>
        <taxon>Bacillati</taxon>
        <taxon>Cyanobacteriota</taxon>
        <taxon>Adonisia</taxon>
        <taxon>Adonisia turfae</taxon>
    </lineage>
</organism>
<dbReference type="Gene3D" id="6.10.340.10">
    <property type="match status" value="1"/>
</dbReference>
<evidence type="ECO:0000256" key="2">
    <source>
        <dbReference type="ARBA" id="ARBA00004141"/>
    </source>
</evidence>
<proteinExistence type="predicted"/>
<dbReference type="AlphaFoldDB" id="A0A6M0RU90"/>
<gene>
    <name evidence="10" type="ORF">DXZ20_28100</name>
</gene>
<feature type="transmembrane region" description="Helical" evidence="8">
    <location>
        <begin position="211"/>
        <end position="233"/>
    </location>
</feature>
<dbReference type="GO" id="GO:0000155">
    <property type="term" value="F:phosphorelay sensor kinase activity"/>
    <property type="evidence" value="ECO:0007669"/>
    <property type="project" value="TreeGrafter"/>
</dbReference>
<dbReference type="SMART" id="SM00304">
    <property type="entry name" value="HAMP"/>
    <property type="match status" value="1"/>
</dbReference>
<keyword evidence="8" id="KW-1133">Transmembrane helix</keyword>
<evidence type="ECO:0000256" key="4">
    <source>
        <dbReference type="ARBA" id="ARBA00022553"/>
    </source>
</evidence>
<evidence type="ECO:0000313" key="10">
    <source>
        <dbReference type="EMBL" id="NEZ59440.1"/>
    </source>
</evidence>
<sequence>MKLGQKFTLMLMVVFIGGILMSGIALERLLNHTAQAELTNKALMLMETMNSVRQYTVDEVSPELAERSETQFLPETVPSYSAHRVFETLQASPDYKDFFYKEAVLNPTNIKDKADEFEASLVSSFDRPDSREELHGFRKTPGGKLFYIARPIQIKQEACLSCHSTPDQAPKSMIEKYGSDNGFGWQLDEIIGTQIISVPAKTVFRTANKSLLITLAVFTGVFAIAILLVNLWLKRYVVRPINRMAATAEAVSTGDTKAEFIKWSDDEVGNLTDSFNRMRLSLQMAMQRLERHRRSRKGSQGAG</sequence>
<dbReference type="PROSITE" id="PS50885">
    <property type="entry name" value="HAMP"/>
    <property type="match status" value="1"/>
</dbReference>
<evidence type="ECO:0000313" key="11">
    <source>
        <dbReference type="Proteomes" id="UP000481033"/>
    </source>
</evidence>
<dbReference type="EMBL" id="QXHD01000004">
    <property type="protein sequence ID" value="NEZ59440.1"/>
    <property type="molecule type" value="Genomic_DNA"/>
</dbReference>
<dbReference type="InterPro" id="IPR003660">
    <property type="entry name" value="HAMP_dom"/>
</dbReference>
<dbReference type="Pfam" id="PF11845">
    <property type="entry name" value="Tll0287-like"/>
    <property type="match status" value="1"/>
</dbReference>
<dbReference type="InterPro" id="IPR050398">
    <property type="entry name" value="HssS/ArlS-like"/>
</dbReference>
<accession>A0A6M0RU90</accession>
<dbReference type="PANTHER" id="PTHR45528">
    <property type="entry name" value="SENSOR HISTIDINE KINASE CPXA"/>
    <property type="match status" value="1"/>
</dbReference>
<evidence type="ECO:0000256" key="1">
    <source>
        <dbReference type="ARBA" id="ARBA00000085"/>
    </source>
</evidence>
<dbReference type="Pfam" id="PF00672">
    <property type="entry name" value="HAMP"/>
    <property type="match status" value="1"/>
</dbReference>
<evidence type="ECO:0000256" key="7">
    <source>
        <dbReference type="ARBA" id="ARBA00023136"/>
    </source>
</evidence>
<evidence type="ECO:0000259" key="9">
    <source>
        <dbReference type="PROSITE" id="PS50885"/>
    </source>
</evidence>
<dbReference type="Proteomes" id="UP000481033">
    <property type="component" value="Unassembled WGS sequence"/>
</dbReference>
<keyword evidence="11" id="KW-1185">Reference proteome</keyword>
<dbReference type="EC" id="2.7.13.3" evidence="3"/>
<protein>
    <recommendedName>
        <fullName evidence="3">histidine kinase</fullName>
        <ecNumber evidence="3">2.7.13.3</ecNumber>
    </recommendedName>
</protein>
<dbReference type="InterPro" id="IPR021796">
    <property type="entry name" value="Tll0287-like_dom"/>
</dbReference>
<keyword evidence="7 8" id="KW-0472">Membrane</keyword>
<comment type="catalytic activity">
    <reaction evidence="1">
        <text>ATP + protein L-histidine = ADP + protein N-phospho-L-histidine.</text>
        <dbReference type="EC" id="2.7.13.3"/>
    </reaction>
</comment>
<comment type="caution">
    <text evidence="10">The sequence shown here is derived from an EMBL/GenBank/DDBJ whole genome shotgun (WGS) entry which is preliminary data.</text>
</comment>
<name>A0A6M0RU90_9CYAN</name>
<feature type="domain" description="HAMP" evidence="9">
    <location>
        <begin position="235"/>
        <end position="287"/>
    </location>
</feature>
<dbReference type="PANTHER" id="PTHR45528:SF10">
    <property type="entry name" value="METHYL-ACCEPTING CHEMOTAXIS PROTEIN"/>
    <property type="match status" value="1"/>
</dbReference>
<dbReference type="SUPFAM" id="SSF158472">
    <property type="entry name" value="HAMP domain-like"/>
    <property type="match status" value="1"/>
</dbReference>
<evidence type="ECO:0000256" key="5">
    <source>
        <dbReference type="ARBA" id="ARBA00022679"/>
    </source>
</evidence>
<evidence type="ECO:0000256" key="3">
    <source>
        <dbReference type="ARBA" id="ARBA00012438"/>
    </source>
</evidence>
<feature type="transmembrane region" description="Helical" evidence="8">
    <location>
        <begin position="7"/>
        <end position="26"/>
    </location>
</feature>
<keyword evidence="5" id="KW-0808">Transferase</keyword>